<evidence type="ECO:0000313" key="4">
    <source>
        <dbReference type="Proteomes" id="UP001287356"/>
    </source>
</evidence>
<evidence type="ECO:0008006" key="5">
    <source>
        <dbReference type="Google" id="ProtNLM"/>
    </source>
</evidence>
<keyword evidence="1" id="KW-0175">Coiled coil</keyword>
<feature type="region of interest" description="Disordered" evidence="2">
    <location>
        <begin position="194"/>
        <end position="224"/>
    </location>
</feature>
<organism evidence="3 4">
    <name type="scientific">Lasiosphaeria ovina</name>
    <dbReference type="NCBI Taxonomy" id="92902"/>
    <lineage>
        <taxon>Eukaryota</taxon>
        <taxon>Fungi</taxon>
        <taxon>Dikarya</taxon>
        <taxon>Ascomycota</taxon>
        <taxon>Pezizomycotina</taxon>
        <taxon>Sordariomycetes</taxon>
        <taxon>Sordariomycetidae</taxon>
        <taxon>Sordariales</taxon>
        <taxon>Lasiosphaeriaceae</taxon>
        <taxon>Lasiosphaeria</taxon>
    </lineage>
</organism>
<feature type="coiled-coil region" evidence="1">
    <location>
        <begin position="266"/>
        <end position="357"/>
    </location>
</feature>
<keyword evidence="4" id="KW-1185">Reference proteome</keyword>
<evidence type="ECO:0000256" key="1">
    <source>
        <dbReference type="SAM" id="Coils"/>
    </source>
</evidence>
<evidence type="ECO:0000256" key="2">
    <source>
        <dbReference type="SAM" id="MobiDB-lite"/>
    </source>
</evidence>
<dbReference type="Proteomes" id="UP001287356">
    <property type="component" value="Unassembled WGS sequence"/>
</dbReference>
<dbReference type="EMBL" id="JAULSN010000001">
    <property type="protein sequence ID" value="KAK3382675.1"/>
    <property type="molecule type" value="Genomic_DNA"/>
</dbReference>
<protein>
    <recommendedName>
        <fullName evidence="5">Fungal N-terminal domain-containing protein</fullName>
    </recommendedName>
</protein>
<name>A0AAE0TX46_9PEZI</name>
<sequence length="597" mass="65702">MDPLSMVASIGPICGTTVKLITTISDFVDSVQDAPKEVQALNTQLASLYACLGNTKVAIQEPRISGIPDTWKAAFEKLAEDCSATLDAVVKIVEKAKITETASSGSQIVRSIRFTFKSKQVAVLRTRLGNHAGLLTSLLATLNESRGRHFENRLEDIHSMIGELLSARREFKETIGILAQDDGEEADVIILDRRKRRGDSSEASASQHGDSPATAPDGLPSEQLDPQDLVLSFSQLVSGLNLPDRLRDRLVEAHGNEVAAAESDAGRRALEEAEEAMEAMAKLIRNQEAEVARLEAECRDARREAVAMRAESESKDARTAAIESALLAAQEIQQERLDRTRAELESLRASHAEAEAAYLAAQGLQQEELDRTIADMASLLTVHEETSARLSEFRRANELSASEEQAISTARSATWTVRSLQLRASKATVGSNNIPTLPYSDIPISLRINRVVWIEQASRPPMYMSTWFTRRYKTSREGSKVSIEGPYRAALGAYGKSQYDCHIEFTNAEEAAHFDTVFSNALNACDKIWLRHVEKLSKVDASIDVSSAAHQWDMVDGESAKYIWMEGILGRHGFGDYLISDFSLLRRTLGLGPRGSR</sequence>
<dbReference type="AlphaFoldDB" id="A0AAE0TX46"/>
<accession>A0AAE0TX46</accession>
<comment type="caution">
    <text evidence="3">The sequence shown here is derived from an EMBL/GenBank/DDBJ whole genome shotgun (WGS) entry which is preliminary data.</text>
</comment>
<evidence type="ECO:0000313" key="3">
    <source>
        <dbReference type="EMBL" id="KAK3382675.1"/>
    </source>
</evidence>
<reference evidence="3" key="1">
    <citation type="journal article" date="2023" name="Mol. Phylogenet. Evol.">
        <title>Genome-scale phylogeny and comparative genomics of the fungal order Sordariales.</title>
        <authorList>
            <person name="Hensen N."/>
            <person name="Bonometti L."/>
            <person name="Westerberg I."/>
            <person name="Brannstrom I.O."/>
            <person name="Guillou S."/>
            <person name="Cros-Aarteil S."/>
            <person name="Calhoun S."/>
            <person name="Haridas S."/>
            <person name="Kuo A."/>
            <person name="Mondo S."/>
            <person name="Pangilinan J."/>
            <person name="Riley R."/>
            <person name="LaButti K."/>
            <person name="Andreopoulos B."/>
            <person name="Lipzen A."/>
            <person name="Chen C."/>
            <person name="Yan M."/>
            <person name="Daum C."/>
            <person name="Ng V."/>
            <person name="Clum A."/>
            <person name="Steindorff A."/>
            <person name="Ohm R.A."/>
            <person name="Martin F."/>
            <person name="Silar P."/>
            <person name="Natvig D.O."/>
            <person name="Lalanne C."/>
            <person name="Gautier V."/>
            <person name="Ament-Velasquez S.L."/>
            <person name="Kruys A."/>
            <person name="Hutchinson M.I."/>
            <person name="Powell A.J."/>
            <person name="Barry K."/>
            <person name="Miller A.N."/>
            <person name="Grigoriev I.V."/>
            <person name="Debuchy R."/>
            <person name="Gladieux P."/>
            <person name="Hiltunen Thoren M."/>
            <person name="Johannesson H."/>
        </authorList>
    </citation>
    <scope>NUCLEOTIDE SEQUENCE</scope>
    <source>
        <strain evidence="3">CBS 958.72</strain>
    </source>
</reference>
<reference evidence="3" key="2">
    <citation type="submission" date="2023-06" db="EMBL/GenBank/DDBJ databases">
        <authorList>
            <consortium name="Lawrence Berkeley National Laboratory"/>
            <person name="Haridas S."/>
            <person name="Hensen N."/>
            <person name="Bonometti L."/>
            <person name="Westerberg I."/>
            <person name="Brannstrom I.O."/>
            <person name="Guillou S."/>
            <person name="Cros-Aarteil S."/>
            <person name="Calhoun S."/>
            <person name="Kuo A."/>
            <person name="Mondo S."/>
            <person name="Pangilinan J."/>
            <person name="Riley R."/>
            <person name="Labutti K."/>
            <person name="Andreopoulos B."/>
            <person name="Lipzen A."/>
            <person name="Chen C."/>
            <person name="Yanf M."/>
            <person name="Daum C."/>
            <person name="Ng V."/>
            <person name="Clum A."/>
            <person name="Steindorff A."/>
            <person name="Ohm R."/>
            <person name="Martin F."/>
            <person name="Silar P."/>
            <person name="Natvig D."/>
            <person name="Lalanne C."/>
            <person name="Gautier V."/>
            <person name="Ament-Velasquez S.L."/>
            <person name="Kruys A."/>
            <person name="Hutchinson M.I."/>
            <person name="Powell A.J."/>
            <person name="Barry K."/>
            <person name="Miller A.N."/>
            <person name="Grigoriev I.V."/>
            <person name="Debuchy R."/>
            <person name="Gladieux P."/>
            <person name="Thoren M.H."/>
            <person name="Johannesson H."/>
        </authorList>
    </citation>
    <scope>NUCLEOTIDE SEQUENCE</scope>
    <source>
        <strain evidence="3">CBS 958.72</strain>
    </source>
</reference>
<proteinExistence type="predicted"/>
<gene>
    <name evidence="3" type="ORF">B0T24DRAFT_602224</name>
</gene>